<proteinExistence type="predicted"/>
<name>A0A5E4Z858_9BURK</name>
<sequence length="140" mass="15487">MTTTQKTKSKPSAAEKSSVLVRGLLPDDLTWMEALALSHDRSLEAELRQAIHTYIAPFRLKAEFAERRTGLAQRLHFAHATFLEKHPDHSPKLSYLAQAIGEERAGSLESWFDGAPGAPFGTLEKLADYLGCSATWLIHG</sequence>
<accession>A0A5E4Z858</accession>
<dbReference type="EMBL" id="CABPSN010000012">
    <property type="protein sequence ID" value="VVE56867.1"/>
    <property type="molecule type" value="Genomic_DNA"/>
</dbReference>
<keyword evidence="3" id="KW-1185">Reference proteome</keyword>
<evidence type="ECO:0000259" key="1">
    <source>
        <dbReference type="PROSITE" id="PS50943"/>
    </source>
</evidence>
<protein>
    <recommendedName>
        <fullName evidence="1">HTH cro/C1-type domain-containing protein</fullName>
    </recommendedName>
</protein>
<reference evidence="2 3" key="1">
    <citation type="submission" date="2019-08" db="EMBL/GenBank/DDBJ databases">
        <authorList>
            <person name="Peeters C."/>
        </authorList>
    </citation>
    <scope>NUCLEOTIDE SEQUENCE [LARGE SCALE GENOMIC DNA]</scope>
    <source>
        <strain evidence="2 3">LMG 31011</strain>
    </source>
</reference>
<dbReference type="PROSITE" id="PS50943">
    <property type="entry name" value="HTH_CROC1"/>
    <property type="match status" value="1"/>
</dbReference>
<dbReference type="RefSeq" id="WP_150578417.1">
    <property type="nucleotide sequence ID" value="NZ_CABPSN010000012.1"/>
</dbReference>
<evidence type="ECO:0000313" key="2">
    <source>
        <dbReference type="EMBL" id="VVE56867.1"/>
    </source>
</evidence>
<evidence type="ECO:0000313" key="3">
    <source>
        <dbReference type="Proteomes" id="UP000366819"/>
    </source>
</evidence>
<dbReference type="OrthoDB" id="8685865at2"/>
<dbReference type="Proteomes" id="UP000366819">
    <property type="component" value="Unassembled WGS sequence"/>
</dbReference>
<dbReference type="AlphaFoldDB" id="A0A5E4Z858"/>
<organism evidence="2 3">
    <name type="scientific">Pandoraea aquatica</name>
    <dbReference type="NCBI Taxonomy" id="2508290"/>
    <lineage>
        <taxon>Bacteria</taxon>
        <taxon>Pseudomonadati</taxon>
        <taxon>Pseudomonadota</taxon>
        <taxon>Betaproteobacteria</taxon>
        <taxon>Burkholderiales</taxon>
        <taxon>Burkholderiaceae</taxon>
        <taxon>Pandoraea</taxon>
    </lineage>
</organism>
<dbReference type="InterPro" id="IPR001387">
    <property type="entry name" value="Cro/C1-type_HTH"/>
</dbReference>
<feature type="domain" description="HTH cro/C1-type" evidence="1">
    <location>
        <begin position="122"/>
        <end position="137"/>
    </location>
</feature>
<gene>
    <name evidence="2" type="ORF">PAQ31011_05152</name>
</gene>